<evidence type="ECO:0000313" key="2">
    <source>
        <dbReference type="Proteomes" id="UP001239111"/>
    </source>
</evidence>
<gene>
    <name evidence="1" type="ORF">QAD02_021442</name>
</gene>
<comment type="caution">
    <text evidence="1">The sequence shown here is derived from an EMBL/GenBank/DDBJ whole genome shotgun (WGS) entry which is preliminary data.</text>
</comment>
<dbReference type="Proteomes" id="UP001239111">
    <property type="component" value="Chromosome 1"/>
</dbReference>
<keyword evidence="2" id="KW-1185">Reference proteome</keyword>
<sequence>MVVPSGSLRVVGGVLWSLPGDQECPGRDRPHTWNVLGMYSKSARVAATGQCHAQYYDHDDDVVDVRSTSQLPEHFYGKESVPVTKGNAEHLPELSVSFWDS</sequence>
<name>A0ACC2PQR2_9HYME</name>
<proteinExistence type="predicted"/>
<evidence type="ECO:0000313" key="1">
    <source>
        <dbReference type="EMBL" id="KAJ8685649.1"/>
    </source>
</evidence>
<protein>
    <submittedName>
        <fullName evidence="1">Uncharacterized protein</fullName>
    </submittedName>
</protein>
<dbReference type="EMBL" id="CM056741">
    <property type="protein sequence ID" value="KAJ8685649.1"/>
    <property type="molecule type" value="Genomic_DNA"/>
</dbReference>
<reference evidence="1" key="1">
    <citation type="submission" date="2023-04" db="EMBL/GenBank/DDBJ databases">
        <title>A chromosome-level genome assembly of the parasitoid wasp Eretmocerus hayati.</title>
        <authorList>
            <person name="Zhong Y."/>
            <person name="Liu S."/>
            <person name="Liu Y."/>
        </authorList>
    </citation>
    <scope>NUCLEOTIDE SEQUENCE</scope>
    <source>
        <strain evidence="1">ZJU_SS_LIU_2023</strain>
    </source>
</reference>
<organism evidence="1 2">
    <name type="scientific">Eretmocerus hayati</name>
    <dbReference type="NCBI Taxonomy" id="131215"/>
    <lineage>
        <taxon>Eukaryota</taxon>
        <taxon>Metazoa</taxon>
        <taxon>Ecdysozoa</taxon>
        <taxon>Arthropoda</taxon>
        <taxon>Hexapoda</taxon>
        <taxon>Insecta</taxon>
        <taxon>Pterygota</taxon>
        <taxon>Neoptera</taxon>
        <taxon>Endopterygota</taxon>
        <taxon>Hymenoptera</taxon>
        <taxon>Apocrita</taxon>
        <taxon>Proctotrupomorpha</taxon>
        <taxon>Chalcidoidea</taxon>
        <taxon>Aphelinidae</taxon>
        <taxon>Aphelininae</taxon>
        <taxon>Eretmocerus</taxon>
    </lineage>
</organism>
<accession>A0ACC2PQR2</accession>